<evidence type="ECO:0000256" key="3">
    <source>
        <dbReference type="ARBA" id="ARBA00023163"/>
    </source>
</evidence>
<dbReference type="SMART" id="SM00342">
    <property type="entry name" value="HTH_ARAC"/>
    <property type="match status" value="1"/>
</dbReference>
<keyword evidence="2" id="KW-0238">DNA-binding</keyword>
<dbReference type="Proteomes" id="UP000651977">
    <property type="component" value="Unassembled WGS sequence"/>
</dbReference>
<protein>
    <submittedName>
        <fullName evidence="5">AraC family transcriptional regulator</fullName>
    </submittedName>
</protein>
<dbReference type="PANTHER" id="PTHR46796">
    <property type="entry name" value="HTH-TYPE TRANSCRIPTIONAL ACTIVATOR RHAS-RELATED"/>
    <property type="match status" value="1"/>
</dbReference>
<gene>
    <name evidence="5" type="ORF">GCM10007414_18240</name>
</gene>
<organism evidence="5 6">
    <name type="scientific">Agarivorans gilvus</name>
    <dbReference type="NCBI Taxonomy" id="680279"/>
    <lineage>
        <taxon>Bacteria</taxon>
        <taxon>Pseudomonadati</taxon>
        <taxon>Pseudomonadota</taxon>
        <taxon>Gammaproteobacteria</taxon>
        <taxon>Alteromonadales</taxon>
        <taxon>Alteromonadaceae</taxon>
        <taxon>Agarivorans</taxon>
    </lineage>
</organism>
<evidence type="ECO:0000313" key="5">
    <source>
        <dbReference type="EMBL" id="GGB05280.1"/>
    </source>
</evidence>
<dbReference type="PANTHER" id="PTHR46796:SF12">
    <property type="entry name" value="HTH-TYPE DNA-BINDING TRANSCRIPTIONAL ACTIVATOR EUTR"/>
    <property type="match status" value="1"/>
</dbReference>
<dbReference type="EMBL" id="BMDY01000009">
    <property type="protein sequence ID" value="GGB05280.1"/>
    <property type="molecule type" value="Genomic_DNA"/>
</dbReference>
<comment type="caution">
    <text evidence="5">The sequence shown here is derived from an EMBL/GenBank/DDBJ whole genome shotgun (WGS) entry which is preliminary data.</text>
</comment>
<dbReference type="PROSITE" id="PS00041">
    <property type="entry name" value="HTH_ARAC_FAMILY_1"/>
    <property type="match status" value="1"/>
</dbReference>
<evidence type="ECO:0000256" key="1">
    <source>
        <dbReference type="ARBA" id="ARBA00023015"/>
    </source>
</evidence>
<name>A0ABQ1I3I8_9ALTE</name>
<evidence type="ECO:0000259" key="4">
    <source>
        <dbReference type="PROSITE" id="PS01124"/>
    </source>
</evidence>
<keyword evidence="3" id="KW-0804">Transcription</keyword>
<dbReference type="SUPFAM" id="SSF46689">
    <property type="entry name" value="Homeodomain-like"/>
    <property type="match status" value="2"/>
</dbReference>
<dbReference type="Gene3D" id="1.10.10.60">
    <property type="entry name" value="Homeodomain-like"/>
    <property type="match status" value="1"/>
</dbReference>
<feature type="domain" description="HTH araC/xylS-type" evidence="4">
    <location>
        <begin position="212"/>
        <end position="317"/>
    </location>
</feature>
<reference evidence="6" key="1">
    <citation type="journal article" date="2019" name="Int. J. Syst. Evol. Microbiol.">
        <title>The Global Catalogue of Microorganisms (GCM) 10K type strain sequencing project: providing services to taxonomists for standard genome sequencing and annotation.</title>
        <authorList>
            <consortium name="The Broad Institute Genomics Platform"/>
            <consortium name="The Broad Institute Genome Sequencing Center for Infectious Disease"/>
            <person name="Wu L."/>
            <person name="Ma J."/>
        </authorList>
    </citation>
    <scope>NUCLEOTIDE SEQUENCE [LARGE SCALE GENOMIC DNA]</scope>
    <source>
        <strain evidence="6">CGMCC 1.10131</strain>
    </source>
</reference>
<keyword evidence="1" id="KW-0805">Transcription regulation</keyword>
<sequence>MKEMEKTCLHDNESLLCTIHSNDANHQAENLINWQQQFDQLSRGRFVGVINEIHFPDIHVFREETSQQLRQQCQIEEGGLWLGFSADNKSCRINNQATRSEQFLCRPGGHEFELLTPENFSIFGLVLHRSWLKQWLEQNDELADNAFDCLYLEGVAPQLIFSFRQYLSLLLQADGHRWSSLTQQLILKDAVFELLSLAQNAPATTMVSAQRQRLMQRVKSYLHEVDLSAPLTIDEICAAVHVSRRTLQYAFSECLGMSPKHYIKVIRLNQIRRALLQSEQQQTIAEIALEHGFFHLGQFGQDYKNLFGENPQQTRHRHFSHS</sequence>
<dbReference type="InterPro" id="IPR009057">
    <property type="entry name" value="Homeodomain-like_sf"/>
</dbReference>
<dbReference type="InterPro" id="IPR050204">
    <property type="entry name" value="AraC_XylS_family_regulators"/>
</dbReference>
<accession>A0ABQ1I3I8</accession>
<dbReference type="InterPro" id="IPR018062">
    <property type="entry name" value="HTH_AraC-typ_CS"/>
</dbReference>
<keyword evidence="6" id="KW-1185">Reference proteome</keyword>
<dbReference type="InterPro" id="IPR018060">
    <property type="entry name" value="HTH_AraC"/>
</dbReference>
<evidence type="ECO:0000256" key="2">
    <source>
        <dbReference type="ARBA" id="ARBA00023125"/>
    </source>
</evidence>
<proteinExistence type="predicted"/>
<dbReference type="Pfam" id="PF12833">
    <property type="entry name" value="HTH_18"/>
    <property type="match status" value="1"/>
</dbReference>
<dbReference type="PROSITE" id="PS01124">
    <property type="entry name" value="HTH_ARAC_FAMILY_2"/>
    <property type="match status" value="1"/>
</dbReference>
<evidence type="ECO:0000313" key="6">
    <source>
        <dbReference type="Proteomes" id="UP000651977"/>
    </source>
</evidence>